<evidence type="ECO:0000256" key="4">
    <source>
        <dbReference type="PROSITE-ProRule" id="PRU00354"/>
    </source>
</evidence>
<dbReference type="SUPFAM" id="SSF103473">
    <property type="entry name" value="MFS general substrate transporter"/>
    <property type="match status" value="1"/>
</dbReference>
<dbReference type="CDD" id="cd02440">
    <property type="entry name" value="AdoMet_MTases"/>
    <property type="match status" value="1"/>
</dbReference>
<dbReference type="RefSeq" id="WP_146958009.1">
    <property type="nucleotide sequence ID" value="NZ_CP042467.1"/>
</dbReference>
<gene>
    <name evidence="7" type="ORF">FRD01_04465</name>
</gene>
<dbReference type="Gene3D" id="3.40.50.150">
    <property type="entry name" value="Vaccinia Virus protein VP39"/>
    <property type="match status" value="1"/>
</dbReference>
<dbReference type="InterPro" id="IPR029063">
    <property type="entry name" value="SAM-dependent_MTases_sf"/>
</dbReference>
<evidence type="ECO:0000256" key="1">
    <source>
        <dbReference type="ARBA" id="ARBA00007867"/>
    </source>
</evidence>
<keyword evidence="5" id="KW-0472">Membrane</keyword>
<dbReference type="GO" id="GO:0016740">
    <property type="term" value="F:transferase activity"/>
    <property type="evidence" value="ECO:0007669"/>
    <property type="project" value="UniProtKB-UniRule"/>
</dbReference>
<proteinExistence type="inferred from homology"/>
<dbReference type="SUPFAM" id="SSF53335">
    <property type="entry name" value="S-adenosyl-L-methionine-dependent methyltransferases"/>
    <property type="match status" value="1"/>
</dbReference>
<dbReference type="PANTHER" id="PTHR43317">
    <property type="entry name" value="THERMOSPERMINE SYNTHASE ACAULIS5"/>
    <property type="match status" value="1"/>
</dbReference>
<dbReference type="PROSITE" id="PS51006">
    <property type="entry name" value="PABS_2"/>
    <property type="match status" value="1"/>
</dbReference>
<evidence type="ECO:0000259" key="6">
    <source>
        <dbReference type="PROSITE" id="PS51006"/>
    </source>
</evidence>
<dbReference type="Proteomes" id="UP000321595">
    <property type="component" value="Chromosome"/>
</dbReference>
<dbReference type="GO" id="GO:0006596">
    <property type="term" value="P:polyamine biosynthetic process"/>
    <property type="evidence" value="ECO:0007669"/>
    <property type="project" value="UniProtKB-UniRule"/>
</dbReference>
<evidence type="ECO:0000313" key="7">
    <source>
        <dbReference type="EMBL" id="QED26512.1"/>
    </source>
</evidence>
<feature type="transmembrane region" description="Helical" evidence="5">
    <location>
        <begin position="297"/>
        <end position="318"/>
    </location>
</feature>
<dbReference type="CDD" id="cd06174">
    <property type="entry name" value="MFS"/>
    <property type="match status" value="1"/>
</dbReference>
<comment type="caution">
    <text evidence="4">Lacks conserved residue(s) required for the propagation of feature annotation.</text>
</comment>
<feature type="transmembrane region" description="Helical" evidence="5">
    <location>
        <begin position="36"/>
        <end position="57"/>
    </location>
</feature>
<dbReference type="AlphaFoldDB" id="A0A5B8XL21"/>
<feature type="transmembrane region" description="Helical" evidence="5">
    <location>
        <begin position="185"/>
        <end position="203"/>
    </location>
</feature>
<feature type="transmembrane region" description="Helical" evidence="5">
    <location>
        <begin position="440"/>
        <end position="459"/>
    </location>
</feature>
<keyword evidence="5" id="KW-1133">Transmembrane helix</keyword>
<dbReference type="EMBL" id="CP042467">
    <property type="protein sequence ID" value="QED26512.1"/>
    <property type="molecule type" value="Genomic_DNA"/>
</dbReference>
<dbReference type="PANTHER" id="PTHR43317:SF1">
    <property type="entry name" value="THERMOSPERMINE SYNTHASE ACAULIS5"/>
    <property type="match status" value="1"/>
</dbReference>
<dbReference type="Pfam" id="PF01564">
    <property type="entry name" value="Spermine_synth"/>
    <property type="match status" value="1"/>
</dbReference>
<dbReference type="NCBIfam" id="NF037959">
    <property type="entry name" value="MFS_SpdSyn"/>
    <property type="match status" value="2"/>
</dbReference>
<feature type="transmembrane region" description="Helical" evidence="5">
    <location>
        <begin position="69"/>
        <end position="88"/>
    </location>
</feature>
<keyword evidence="8" id="KW-1185">Reference proteome</keyword>
<feature type="domain" description="PABS" evidence="6">
    <location>
        <begin position="574"/>
        <end position="720"/>
    </location>
</feature>
<feature type="transmembrane region" description="Helical" evidence="5">
    <location>
        <begin position="338"/>
        <end position="361"/>
    </location>
</feature>
<protein>
    <recommendedName>
        <fullName evidence="6">PABS domain-containing protein</fullName>
    </recommendedName>
</protein>
<sequence>MHRLIFVFFFFSGFTSLVFEVIWERSLMKIFGTSSLAISTLLTAFMAGLALGAWIGGRWAARLENPLKVYGILEGAIGVYALFIPLLLSASEELYRWMFLTWVDQPVLFAGLRFIAAFFILIIPTTMMGASLPLVSQWTARAGGYFETRVGLLYGMNTLGAFSGTVLAGFVLLPSFGLSATNQGFAAANMVLCAVVLLVAPRMESGSHEELEMEQELGNAAPLQALSPNAALALKIAFLGTGLVSMAYQVLWTRAYVIVLGSSTYSFTLILATFLAAIAAGSSLISPFLKRISRPAAWLAATQFLFAATSIFTFTFLDRLPELLFWRYRAEIGAPAEIFLFQFGLVALLVFVPVMLQAMAFPLAFRALRQNKAQAGRDVGQVYAFNTTGAIIGSFTSGFLLLPLLGLRGALTTVIILNILQAGILAVVSASQGARHIGHAVGLAGAGLCVLMLVFGPGIDQAKLTRGMFRTYWARELFDPEKFERDSPEIVFFADGISATTSVEKRGELVTLKSNGKPEASDGADMSTQILVALAPFLIRSLNPAMMLGEEEVAMVGYGSGVTAGAALQWPLAQMDVIEIEPSMVEASKFFNHVNHRPLEDPRMKVVATDGRNYLEFTPRTFDIIVSEPSNPWIAGVASLFTVEHFERARRKLKPGGVFAQWVQLYEIRPENVQRIIKTFLEVFPHAHGFSSMPKGTDLILIGANHPIEFDPVSFQAAWEIPSVRKELERAGLKDPKDFIGLLFLNEAELREFIATDEEIELNTDDNGLLEFEAPFDLIRYDIGEKYFQDRYFSTQTYGDPREYLVDWPKGWGEEEISRLAASAWKAGKADLAWEIEDDGAPLKLESLPAKPYSKREENAMVRLSSGLSLHEAVMDAWPNPGSSFHMMAADAAKNDKHLQAMLYLESDGQPPRGGFESEKGLVYAYVLAERRYYRHALEQLTGLKEKSDPVVDSVVFQLLDGYVLTKRRRYHDAWQAYLRATELIAAQE</sequence>
<evidence type="ECO:0000256" key="2">
    <source>
        <dbReference type="ARBA" id="ARBA00022679"/>
    </source>
</evidence>
<keyword evidence="2 4" id="KW-0808">Transferase</keyword>
<organism evidence="7 8">
    <name type="scientific">Microvenator marinus</name>
    <dbReference type="NCBI Taxonomy" id="2600177"/>
    <lineage>
        <taxon>Bacteria</taxon>
        <taxon>Deltaproteobacteria</taxon>
        <taxon>Bradymonadales</taxon>
        <taxon>Microvenatoraceae</taxon>
        <taxon>Microvenator</taxon>
    </lineage>
</organism>
<dbReference type="OrthoDB" id="8171135at2"/>
<feature type="transmembrane region" description="Helical" evidence="5">
    <location>
        <begin position="382"/>
        <end position="404"/>
    </location>
</feature>
<accession>A0A5B8XL21</accession>
<dbReference type="InterPro" id="IPR036259">
    <property type="entry name" value="MFS_trans_sf"/>
</dbReference>
<feature type="transmembrane region" description="Helical" evidence="5">
    <location>
        <begin position="264"/>
        <end position="285"/>
    </location>
</feature>
<evidence type="ECO:0000256" key="5">
    <source>
        <dbReference type="SAM" id="Phobius"/>
    </source>
</evidence>
<keyword evidence="3 4" id="KW-0620">Polyamine biosynthesis</keyword>
<name>A0A5B8XL21_9DELT</name>
<keyword evidence="5" id="KW-0812">Transmembrane</keyword>
<dbReference type="KEGG" id="bbae:FRD01_04465"/>
<dbReference type="InterPro" id="IPR030374">
    <property type="entry name" value="PABS"/>
</dbReference>
<dbReference type="Gene3D" id="1.20.1250.20">
    <property type="entry name" value="MFS general substrate transporter like domains"/>
    <property type="match status" value="1"/>
</dbReference>
<evidence type="ECO:0000313" key="8">
    <source>
        <dbReference type="Proteomes" id="UP000321595"/>
    </source>
</evidence>
<comment type="similarity">
    <text evidence="1">Belongs to the spermidine/spermine synthase family.</text>
</comment>
<feature type="transmembrane region" description="Helical" evidence="5">
    <location>
        <begin position="410"/>
        <end position="428"/>
    </location>
</feature>
<evidence type="ECO:0000256" key="3">
    <source>
        <dbReference type="ARBA" id="ARBA00023115"/>
    </source>
</evidence>
<feature type="transmembrane region" description="Helical" evidence="5">
    <location>
        <begin position="232"/>
        <end position="252"/>
    </location>
</feature>
<reference evidence="7 8" key="1">
    <citation type="submission" date="2019-08" db="EMBL/GenBank/DDBJ databases">
        <authorList>
            <person name="Liang Q."/>
        </authorList>
    </citation>
    <scope>NUCLEOTIDE SEQUENCE [LARGE SCALE GENOMIC DNA]</scope>
    <source>
        <strain evidence="7 8">V1718</strain>
    </source>
</reference>
<feature type="transmembrane region" description="Helical" evidence="5">
    <location>
        <begin position="151"/>
        <end position="173"/>
    </location>
</feature>
<feature type="transmembrane region" description="Helical" evidence="5">
    <location>
        <begin position="108"/>
        <end position="130"/>
    </location>
</feature>